<feature type="transmembrane region" description="Helical" evidence="2">
    <location>
        <begin position="20"/>
        <end position="38"/>
    </location>
</feature>
<dbReference type="SUPFAM" id="SSF103190">
    <property type="entry name" value="Sensory domain-like"/>
    <property type="match status" value="1"/>
</dbReference>
<evidence type="ECO:0000256" key="1">
    <source>
        <dbReference type="SAM" id="Coils"/>
    </source>
</evidence>
<dbReference type="CDD" id="cd06225">
    <property type="entry name" value="HAMP"/>
    <property type="match status" value="1"/>
</dbReference>
<evidence type="ECO:0000259" key="3">
    <source>
        <dbReference type="PROSITE" id="PS50885"/>
    </source>
</evidence>
<dbReference type="PANTHER" id="PTHR32089:SF112">
    <property type="entry name" value="LYSOZYME-LIKE PROTEIN-RELATED"/>
    <property type="match status" value="1"/>
</dbReference>
<reference evidence="4 5" key="1">
    <citation type="submission" date="2024-09" db="EMBL/GenBank/DDBJ databases">
        <title>Laminarin stimulates single cell rates of sulfate reduction while oxygen inhibits transcriptomic activity in coastal marine sediment.</title>
        <authorList>
            <person name="Lindsay M."/>
            <person name="Orcutt B."/>
            <person name="Emerson D."/>
            <person name="Stepanauskas R."/>
            <person name="D'Angelo T."/>
        </authorList>
    </citation>
    <scope>NUCLEOTIDE SEQUENCE [LARGE SCALE GENOMIC DNA]</scope>
    <source>
        <strain evidence="4">SAG AM-311-K15</strain>
    </source>
</reference>
<proteinExistence type="predicted"/>
<dbReference type="SMART" id="SM00304">
    <property type="entry name" value="HAMP"/>
    <property type="match status" value="1"/>
</dbReference>
<feature type="transmembrane region" description="Helical" evidence="2">
    <location>
        <begin position="199"/>
        <end position="221"/>
    </location>
</feature>
<dbReference type="PANTHER" id="PTHR32089">
    <property type="entry name" value="METHYL-ACCEPTING CHEMOTAXIS PROTEIN MCPB"/>
    <property type="match status" value="1"/>
</dbReference>
<accession>A0ABV6Z5Y4</accession>
<dbReference type="InterPro" id="IPR003660">
    <property type="entry name" value="HAMP_dom"/>
</dbReference>
<dbReference type="SUPFAM" id="SSF158472">
    <property type="entry name" value="HAMP domain-like"/>
    <property type="match status" value="1"/>
</dbReference>
<evidence type="ECO:0000313" key="5">
    <source>
        <dbReference type="Proteomes" id="UP001594351"/>
    </source>
</evidence>
<dbReference type="Gene3D" id="6.10.340.10">
    <property type="match status" value="1"/>
</dbReference>
<keyword evidence="1" id="KW-0175">Coiled coil</keyword>
<comment type="caution">
    <text evidence="4">The sequence shown here is derived from an EMBL/GenBank/DDBJ whole genome shotgun (WGS) entry which is preliminary data.</text>
</comment>
<dbReference type="PROSITE" id="PS50885">
    <property type="entry name" value="HAMP"/>
    <property type="match status" value="1"/>
</dbReference>
<organism evidence="4 5">
    <name type="scientific">candidate division CSSED10-310 bacterium</name>
    <dbReference type="NCBI Taxonomy" id="2855610"/>
    <lineage>
        <taxon>Bacteria</taxon>
        <taxon>Bacteria division CSSED10-310</taxon>
    </lineage>
</organism>
<dbReference type="Proteomes" id="UP001594351">
    <property type="component" value="Unassembled WGS sequence"/>
</dbReference>
<dbReference type="InterPro" id="IPR029016">
    <property type="entry name" value="GAF-like_dom_sf"/>
</dbReference>
<keyword evidence="2" id="KW-0812">Transmembrane</keyword>
<dbReference type="InterPro" id="IPR029151">
    <property type="entry name" value="Sensor-like_sf"/>
</dbReference>
<feature type="coiled-coil region" evidence="1">
    <location>
        <begin position="294"/>
        <end position="342"/>
    </location>
</feature>
<evidence type="ECO:0000313" key="4">
    <source>
        <dbReference type="EMBL" id="MFC1853866.1"/>
    </source>
</evidence>
<keyword evidence="2" id="KW-1133">Transmembrane helix</keyword>
<protein>
    <submittedName>
        <fullName evidence="4">HAMP domain-containing protein</fullName>
    </submittedName>
</protein>
<dbReference type="EMBL" id="JBHPBY010000629">
    <property type="protein sequence ID" value="MFC1853866.1"/>
    <property type="molecule type" value="Genomic_DNA"/>
</dbReference>
<name>A0ABV6Z5Y4_UNCC1</name>
<sequence>MAHTPSIAKTVGRLSIKWKLTVVLTILMIGMVAILTIIQISSQKQLLAEELDKRILLMKENLVERGKSYMSNLILHLEKDIAAYNYTRAMEVVKESVENNNEIRSAILMNSEGIALVHTQYPALVQKKLSEQRDLQALTQARIKITEYTDSDGHIIEIVGPLRISTAPWGVVRLFYSLSHLDHEIEISRRAIKQESVRIIYHSIFTSIGFLGICFIIVYIMSTKFLTPLIHLTNSARSLAKGDFSATSNIQINSSDEVGVLASTFVQMSEDIKDSYEQLSNYSKILAQKVKERTSELNQKNIKLTESIKEIEQAAIDKTRLAEETQRALQEAQAKEQEIVRINQVVQAVNSTLNIDEVMTSVRDALQVIFNFDQIGIALLGESKKEFEDNKFYGKALTQEMIDQIVNIRLPMEHNQSYLLE</sequence>
<evidence type="ECO:0000256" key="2">
    <source>
        <dbReference type="SAM" id="Phobius"/>
    </source>
</evidence>
<gene>
    <name evidence="4" type="ORF">ACFL27_27085</name>
</gene>
<feature type="non-terminal residue" evidence="4">
    <location>
        <position position="421"/>
    </location>
</feature>
<dbReference type="Gene3D" id="3.30.450.40">
    <property type="match status" value="1"/>
</dbReference>
<keyword evidence="2" id="KW-0472">Membrane</keyword>
<keyword evidence="5" id="KW-1185">Reference proteome</keyword>
<feature type="domain" description="HAMP" evidence="3">
    <location>
        <begin position="223"/>
        <end position="277"/>
    </location>
</feature>
<dbReference type="Pfam" id="PF00672">
    <property type="entry name" value="HAMP"/>
    <property type="match status" value="1"/>
</dbReference>
<dbReference type="SUPFAM" id="SSF55781">
    <property type="entry name" value="GAF domain-like"/>
    <property type="match status" value="1"/>
</dbReference>